<dbReference type="InterPro" id="IPR032818">
    <property type="entry name" value="DedA-like"/>
</dbReference>
<dbReference type="RefSeq" id="WP_106112803.1">
    <property type="nucleotide sequence ID" value="NZ_PVSR01000004.1"/>
</dbReference>
<evidence type="ECO:0000256" key="5">
    <source>
        <dbReference type="ARBA" id="ARBA00022989"/>
    </source>
</evidence>
<comment type="caution">
    <text evidence="10">The sequence shown here is derived from an EMBL/GenBank/DDBJ whole genome shotgun (WGS) entry which is preliminary data.</text>
</comment>
<evidence type="ECO:0000313" key="10">
    <source>
        <dbReference type="EMBL" id="PRW64354.1"/>
    </source>
</evidence>
<dbReference type="PANTHER" id="PTHR30353:SF0">
    <property type="entry name" value="TRANSMEMBRANE PROTEIN"/>
    <property type="match status" value="1"/>
</dbReference>
<evidence type="ECO:0000256" key="1">
    <source>
        <dbReference type="ARBA" id="ARBA00004651"/>
    </source>
</evidence>
<comment type="subcellular location">
    <subcellularLocation>
        <location evidence="1 7">Cell membrane</location>
        <topology evidence="1 7">Multi-pass membrane protein</topology>
    </subcellularLocation>
</comment>
<evidence type="ECO:0000256" key="4">
    <source>
        <dbReference type="ARBA" id="ARBA00022692"/>
    </source>
</evidence>
<feature type="transmembrane region" description="Helical" evidence="7">
    <location>
        <begin position="45"/>
        <end position="72"/>
    </location>
</feature>
<evidence type="ECO:0000259" key="9">
    <source>
        <dbReference type="Pfam" id="PF09335"/>
    </source>
</evidence>
<feature type="transmembrane region" description="Helical" evidence="7">
    <location>
        <begin position="178"/>
        <end position="197"/>
    </location>
</feature>
<feature type="transmembrane region" description="Helical" evidence="7">
    <location>
        <begin position="18"/>
        <end position="39"/>
    </location>
</feature>
<keyword evidence="6 7" id="KW-0472">Membrane</keyword>
<dbReference type="GO" id="GO:0005886">
    <property type="term" value="C:plasma membrane"/>
    <property type="evidence" value="ECO:0007669"/>
    <property type="project" value="UniProtKB-SubCell"/>
</dbReference>
<evidence type="ECO:0000256" key="2">
    <source>
        <dbReference type="ARBA" id="ARBA00010792"/>
    </source>
</evidence>
<organism evidence="10 11">
    <name type="scientific">Actinopolyspora mortivallis</name>
    <dbReference type="NCBI Taxonomy" id="33906"/>
    <lineage>
        <taxon>Bacteria</taxon>
        <taxon>Bacillati</taxon>
        <taxon>Actinomycetota</taxon>
        <taxon>Actinomycetes</taxon>
        <taxon>Actinopolysporales</taxon>
        <taxon>Actinopolysporaceae</taxon>
        <taxon>Actinopolyspora</taxon>
    </lineage>
</organism>
<keyword evidence="4 7" id="KW-0812">Transmembrane</keyword>
<feature type="domain" description="VTT" evidence="9">
    <location>
        <begin position="44"/>
        <end position="163"/>
    </location>
</feature>
<protein>
    <recommendedName>
        <fullName evidence="9">VTT domain-containing protein</fullName>
    </recommendedName>
</protein>
<dbReference type="AlphaFoldDB" id="A0A2T0GZ21"/>
<dbReference type="InParanoid" id="A0A2T0GZ21"/>
<dbReference type="Pfam" id="PF09335">
    <property type="entry name" value="VTT_dom"/>
    <property type="match status" value="1"/>
</dbReference>
<keyword evidence="11" id="KW-1185">Reference proteome</keyword>
<dbReference type="InterPro" id="IPR032816">
    <property type="entry name" value="VTT_dom"/>
</dbReference>
<evidence type="ECO:0000256" key="8">
    <source>
        <dbReference type="SAM" id="MobiDB-lite"/>
    </source>
</evidence>
<dbReference type="Proteomes" id="UP000239352">
    <property type="component" value="Unassembled WGS sequence"/>
</dbReference>
<evidence type="ECO:0000256" key="7">
    <source>
        <dbReference type="RuleBase" id="RU367016"/>
    </source>
</evidence>
<gene>
    <name evidence="10" type="ORF">CEP50_05340</name>
</gene>
<accession>A0A2T0GZ21</accession>
<sequence>MSVVSDLLAAVAGLPRPVLVLVVGALVLGECTLGIGFFVPGESGLLIASAAVTDVGFFLTLSSCVAVFAALGDNIGFFLGRRYGWRMRESAAVRKLGQRHWDRAGAQLRRYGVGAVFVARFLPVVRTLTPTAAGACGLGYGRFLLASLLGASSWSVLHVTLGWVAGASAKYIEHILGGAGWTALGVLLLCGGGVWLWRRRSGGRVRPAAEEDPGTGEEPREPVGGADRWTWTDRAA</sequence>
<feature type="region of interest" description="Disordered" evidence="8">
    <location>
        <begin position="205"/>
        <end position="236"/>
    </location>
</feature>
<proteinExistence type="inferred from homology"/>
<dbReference type="PANTHER" id="PTHR30353">
    <property type="entry name" value="INNER MEMBRANE PROTEIN DEDA-RELATED"/>
    <property type="match status" value="1"/>
</dbReference>
<comment type="similarity">
    <text evidence="2 7">Belongs to the DedA family.</text>
</comment>
<evidence type="ECO:0000256" key="6">
    <source>
        <dbReference type="ARBA" id="ARBA00023136"/>
    </source>
</evidence>
<evidence type="ECO:0000313" key="11">
    <source>
        <dbReference type="Proteomes" id="UP000239352"/>
    </source>
</evidence>
<keyword evidence="5 7" id="KW-1133">Transmembrane helix</keyword>
<evidence type="ECO:0000256" key="3">
    <source>
        <dbReference type="ARBA" id="ARBA00022475"/>
    </source>
</evidence>
<feature type="transmembrane region" description="Helical" evidence="7">
    <location>
        <begin position="143"/>
        <end position="166"/>
    </location>
</feature>
<keyword evidence="3 7" id="KW-1003">Cell membrane</keyword>
<name>A0A2T0GZ21_ACTMO</name>
<reference evidence="10 11" key="1">
    <citation type="submission" date="2018-03" db="EMBL/GenBank/DDBJ databases">
        <title>Actinopolyspora mortivallis from Sahara, screening for active biomolecules.</title>
        <authorList>
            <person name="Selama O."/>
            <person name="Wellington E.M.H."/>
            <person name="Hacene H."/>
        </authorList>
    </citation>
    <scope>NUCLEOTIDE SEQUENCE [LARGE SCALE GENOMIC DNA]</scope>
    <source>
        <strain evidence="10 11">M5A</strain>
    </source>
</reference>
<dbReference type="EMBL" id="PVSR01000004">
    <property type="protein sequence ID" value="PRW64354.1"/>
    <property type="molecule type" value="Genomic_DNA"/>
</dbReference>